<dbReference type="KEGG" id="bgh:BDBG_17675"/>
<dbReference type="RefSeq" id="XP_031580398.1">
    <property type="nucleotide sequence ID" value="XM_031725338.1"/>
</dbReference>
<accession>A0A179UWN9</accession>
<proteinExistence type="predicted"/>
<dbReference type="Proteomes" id="UP000002038">
    <property type="component" value="Unassembled WGS sequence"/>
</dbReference>
<dbReference type="GeneID" id="42529292"/>
<keyword evidence="2" id="KW-1185">Reference proteome</keyword>
<gene>
    <name evidence="1" type="ORF">BDBG_17675</name>
</gene>
<sequence>MIQNIEKTALLSEYVNLLITEVKPEAADQKMRDFKAQINLAERKQQKLFSNKTMKRDFEMIIISDEKKKKKKKNEK</sequence>
<evidence type="ECO:0000313" key="2">
    <source>
        <dbReference type="Proteomes" id="UP000002038"/>
    </source>
</evidence>
<dbReference type="EMBL" id="GG657467">
    <property type="protein sequence ID" value="OAT12474.1"/>
    <property type="molecule type" value="Genomic_DNA"/>
</dbReference>
<name>A0A179UWN9_BLAGS</name>
<dbReference type="VEuPathDB" id="FungiDB:BDBG_17675"/>
<evidence type="ECO:0000313" key="1">
    <source>
        <dbReference type="EMBL" id="OAT12474.1"/>
    </source>
</evidence>
<dbReference type="AlphaFoldDB" id="A0A179UWN9"/>
<organism evidence="1 2">
    <name type="scientific">Blastomyces gilchristii (strain SLH14081)</name>
    <name type="common">Blastomyces dermatitidis</name>
    <dbReference type="NCBI Taxonomy" id="559298"/>
    <lineage>
        <taxon>Eukaryota</taxon>
        <taxon>Fungi</taxon>
        <taxon>Dikarya</taxon>
        <taxon>Ascomycota</taxon>
        <taxon>Pezizomycotina</taxon>
        <taxon>Eurotiomycetes</taxon>
        <taxon>Eurotiomycetidae</taxon>
        <taxon>Onygenales</taxon>
        <taxon>Ajellomycetaceae</taxon>
        <taxon>Blastomyces</taxon>
    </lineage>
</organism>
<reference evidence="2" key="1">
    <citation type="journal article" date="2015" name="PLoS Genet.">
        <title>The dynamic genome and transcriptome of the human fungal pathogen Blastomyces and close relative Emmonsia.</title>
        <authorList>
            <person name="Munoz J.F."/>
            <person name="Gauthier G.M."/>
            <person name="Desjardins C.A."/>
            <person name="Gallo J.E."/>
            <person name="Holder J."/>
            <person name="Sullivan T.D."/>
            <person name="Marty A.J."/>
            <person name="Carmen J.C."/>
            <person name="Chen Z."/>
            <person name="Ding L."/>
            <person name="Gujja S."/>
            <person name="Magrini V."/>
            <person name="Misas E."/>
            <person name="Mitreva M."/>
            <person name="Priest M."/>
            <person name="Saif S."/>
            <person name="Whiston E.A."/>
            <person name="Young S."/>
            <person name="Zeng Q."/>
            <person name="Goldman W.E."/>
            <person name="Mardis E.R."/>
            <person name="Taylor J.W."/>
            <person name="McEwen J.G."/>
            <person name="Clay O.K."/>
            <person name="Klein B.S."/>
            <person name="Cuomo C.A."/>
        </authorList>
    </citation>
    <scope>NUCLEOTIDE SEQUENCE [LARGE SCALE GENOMIC DNA]</scope>
    <source>
        <strain evidence="2">SLH14081</strain>
    </source>
</reference>
<protein>
    <submittedName>
        <fullName evidence="1">Uncharacterized protein</fullName>
    </submittedName>
</protein>